<dbReference type="SUPFAM" id="SSF89796">
    <property type="entry name" value="CoA-transferase family III (CaiB/BaiF)"/>
    <property type="match status" value="2"/>
</dbReference>
<accession>A0A1I3FBF8</accession>
<dbReference type="InterPro" id="IPR023606">
    <property type="entry name" value="CoA-Trfase_III_dom_1_sf"/>
</dbReference>
<dbReference type="OrthoDB" id="5720311at2"/>
<evidence type="ECO:0000256" key="1">
    <source>
        <dbReference type="ARBA" id="ARBA00022679"/>
    </source>
</evidence>
<dbReference type="EMBL" id="FOQH01000004">
    <property type="protein sequence ID" value="SFI08519.1"/>
    <property type="molecule type" value="Genomic_DNA"/>
</dbReference>
<dbReference type="STRING" id="1114924.SAMN05216258_104174"/>
<dbReference type="InterPro" id="IPR044855">
    <property type="entry name" value="CoA-Trfase_III_dom3_sf"/>
</dbReference>
<dbReference type="PANTHER" id="PTHR48228:SF6">
    <property type="entry name" value="L-CARNITINE COA-TRANSFERASE"/>
    <property type="match status" value="1"/>
</dbReference>
<proteinExistence type="predicted"/>
<keyword evidence="4" id="KW-1185">Reference proteome</keyword>
<dbReference type="AlphaFoldDB" id="A0A1I3FBF8"/>
<dbReference type="PANTHER" id="PTHR48228">
    <property type="entry name" value="SUCCINYL-COA--D-CITRAMALATE COA-TRANSFERASE"/>
    <property type="match status" value="1"/>
</dbReference>
<gene>
    <name evidence="3" type="ORF">SAMN05216258_104174</name>
</gene>
<organism evidence="3 4">
    <name type="scientific">Albimonas pacifica</name>
    <dbReference type="NCBI Taxonomy" id="1114924"/>
    <lineage>
        <taxon>Bacteria</taxon>
        <taxon>Pseudomonadati</taxon>
        <taxon>Pseudomonadota</taxon>
        <taxon>Alphaproteobacteria</taxon>
        <taxon>Rhodobacterales</taxon>
        <taxon>Paracoccaceae</taxon>
        <taxon>Albimonas</taxon>
    </lineage>
</organism>
<name>A0A1I3FBF8_9RHOB</name>
<evidence type="ECO:0000313" key="4">
    <source>
        <dbReference type="Proteomes" id="UP000199377"/>
    </source>
</evidence>
<protein>
    <submittedName>
        <fullName evidence="3">Crotonobetainyl-CoA:carnitine CoA-transferase CaiB</fullName>
    </submittedName>
</protein>
<reference evidence="3 4" key="1">
    <citation type="submission" date="2016-10" db="EMBL/GenBank/DDBJ databases">
        <authorList>
            <person name="de Groot N.N."/>
        </authorList>
    </citation>
    <scope>NUCLEOTIDE SEQUENCE [LARGE SCALE GENOMIC DNA]</scope>
    <source>
        <strain evidence="3 4">CGMCC 1.11030</strain>
    </source>
</reference>
<evidence type="ECO:0000313" key="3">
    <source>
        <dbReference type="EMBL" id="SFI08519.1"/>
    </source>
</evidence>
<dbReference type="InterPro" id="IPR050509">
    <property type="entry name" value="CoA-transferase_III"/>
</dbReference>
<feature type="region of interest" description="Disordered" evidence="2">
    <location>
        <begin position="36"/>
        <end position="56"/>
    </location>
</feature>
<keyword evidence="1 3" id="KW-0808">Transferase</keyword>
<evidence type="ECO:0000256" key="2">
    <source>
        <dbReference type="SAM" id="MobiDB-lite"/>
    </source>
</evidence>
<dbReference type="InterPro" id="IPR003673">
    <property type="entry name" value="CoA-Trfase_fam_III"/>
</dbReference>
<feature type="compositionally biased region" description="Low complexity" evidence="2">
    <location>
        <begin position="370"/>
        <end position="380"/>
    </location>
</feature>
<dbReference type="Gene3D" id="3.40.50.10540">
    <property type="entry name" value="Crotonobetainyl-coa:carnitine coa-transferase, domain 1"/>
    <property type="match status" value="2"/>
</dbReference>
<sequence>MTPEDAGPLQGLEVLDLLSGPMAAIGRALADLGARTTRIEPPGGQPDRPAPGDDPLRGLAFAVRNAGKGSVVHDPEDAGDRARLAARLGAAHAVLLDLGPDARLRLDPDDLRARFPGLVVVGVSDFGMTPGFSRWRAADPVMHALSGSLSRSGIEGAEPLIPPGRIAEGSAASQALMLTLAALYARMRRGGGALLDIALVDGAALALDPVFGIAGAAGVAAAQGLSLEEIPRPRPPVGAFYPILPCADGRVRICVLSPRQWQAMFAWMGRPAAFADPRFAQTRVRFETPALNAAIAAFFADKTRAELEAEGGARGVPVGALLTLDEALATGHVAARGALTRVPTLDGGTATLPDGVAVIDGRRAGPRRGPPALGEALPDAPAAPFPAPEPAAPGAGPLAGLKVLDLGVIVVGAEQGRILADLGADVLKVESRAFPDGTRASMVGVRMTASFAVGHRNKRSLGLNLRAPEGRALFLRLAAEADLVLSNFKPGTMEKLGLGPEALSAANPRLVTVESSAFGDVGPWAGRMGYGPLVRASAGLTEQWRYPEVEDGFSDAVTIYPDHAAARFGLAAALSLLIRRLRTGRGGRASISQAEVMFAHLEVDIARRAAGLPERAPGAPWGVFPCAGEDAWCAVAVGTDAHWAALARALGRPELAWDPDLAAASGRLADPAAAEAPLRAWLAGRSPQEAMADLQAAGVPAGAMLRPVDLPEWAERPGRGLYRRARHPLVERPYLEEAAPARVDAWPAPPSRPAPLAGEHSLEAAAEWLGLPPCETARLLHEGVLEVPDAPLPA</sequence>
<dbReference type="GO" id="GO:0016740">
    <property type="term" value="F:transferase activity"/>
    <property type="evidence" value="ECO:0007669"/>
    <property type="project" value="UniProtKB-KW"/>
</dbReference>
<dbReference type="Gene3D" id="3.30.1540.10">
    <property type="entry name" value="formyl-coa transferase, domain 3"/>
    <property type="match status" value="2"/>
</dbReference>
<dbReference type="RefSeq" id="WP_092859473.1">
    <property type="nucleotide sequence ID" value="NZ_FOQH01000004.1"/>
</dbReference>
<dbReference type="Proteomes" id="UP000199377">
    <property type="component" value="Unassembled WGS sequence"/>
</dbReference>
<dbReference type="Pfam" id="PF02515">
    <property type="entry name" value="CoA_transf_3"/>
    <property type="match status" value="2"/>
</dbReference>
<feature type="region of interest" description="Disordered" evidence="2">
    <location>
        <begin position="362"/>
        <end position="389"/>
    </location>
</feature>